<evidence type="ECO:0000259" key="1">
    <source>
        <dbReference type="Pfam" id="PF00160"/>
    </source>
</evidence>
<dbReference type="InterPro" id="IPR029000">
    <property type="entry name" value="Cyclophilin-like_dom_sf"/>
</dbReference>
<dbReference type="OrthoDB" id="532384at2759"/>
<feature type="domain" description="PPIase cyclophilin-type" evidence="1">
    <location>
        <begin position="94"/>
        <end position="145"/>
    </location>
</feature>
<gene>
    <name evidence="2" type="ORF">OT_ostta03g04190</name>
</gene>
<reference evidence="3" key="1">
    <citation type="journal article" date="2006" name="Proc. Natl. Acad. Sci. U.S.A.">
        <title>Genome analysis of the smallest free-living eukaryote Ostreococcus tauri unveils many unique features.</title>
        <authorList>
            <person name="Derelle E."/>
            <person name="Ferraz C."/>
            <person name="Rombauts S."/>
            <person name="Rouze P."/>
            <person name="Worden A.Z."/>
            <person name="Robbens S."/>
            <person name="Partensky F."/>
            <person name="Degroeve S."/>
            <person name="Echeynie S."/>
            <person name="Cooke R."/>
            <person name="Saeys Y."/>
            <person name="Wuyts J."/>
            <person name="Jabbari K."/>
            <person name="Bowler C."/>
            <person name="Panaud O."/>
            <person name="Piegu B."/>
            <person name="Ball S.G."/>
            <person name="Ral J.-P."/>
            <person name="Bouget F.-Y."/>
            <person name="Piganeau G."/>
            <person name="De Baets B."/>
            <person name="Picard A."/>
            <person name="Delseny M."/>
            <person name="Demaille J."/>
            <person name="Van de Peer Y."/>
            <person name="Moreau H."/>
        </authorList>
    </citation>
    <scope>NUCLEOTIDE SEQUENCE [LARGE SCALE GENOMIC DNA]</scope>
    <source>
        <strain evidence="3">OTTH 0595 / CCAP 157/2 / RCC745</strain>
    </source>
</reference>
<dbReference type="PANTHER" id="PTHR46873:SF1">
    <property type="entry name" value="EXPRESSED PROTEIN"/>
    <property type="match status" value="1"/>
</dbReference>
<dbReference type="GeneID" id="34945705"/>
<organism evidence="2 3">
    <name type="scientific">Ostreococcus tauri</name>
    <name type="common">Marine green alga</name>
    <dbReference type="NCBI Taxonomy" id="70448"/>
    <lineage>
        <taxon>Eukaryota</taxon>
        <taxon>Viridiplantae</taxon>
        <taxon>Chlorophyta</taxon>
        <taxon>Mamiellophyceae</taxon>
        <taxon>Mamiellales</taxon>
        <taxon>Bathycoccaceae</taxon>
        <taxon>Ostreococcus</taxon>
    </lineage>
</organism>
<dbReference type="EMBL" id="CAID01000003">
    <property type="protein sequence ID" value="CEF97242.1"/>
    <property type="molecule type" value="Genomic_DNA"/>
</dbReference>
<protein>
    <submittedName>
        <fullName evidence="2">Cyclophilin-like peptidyl-prolyl cis-trans isomerase domain</fullName>
    </submittedName>
</protein>
<dbReference type="Gene3D" id="2.40.100.10">
    <property type="entry name" value="Cyclophilin-like"/>
    <property type="match status" value="1"/>
</dbReference>
<dbReference type="KEGG" id="ota:OT_ostta03g04190"/>
<dbReference type="Pfam" id="PF00160">
    <property type="entry name" value="Pro_isomerase"/>
    <property type="match status" value="1"/>
</dbReference>
<sequence length="159" mass="17316">MTFPGRGDLGAVKIRLRRDWSPTLVRTIEEAVTCDDGCEFYRAEATPAVGAVDGYGGPGPPYALLQGRFVGVAGGIEGEAPVVERGYACLIGKGPDFFIAVRSHEEWGRAHAVFGVVESGMETVDRIAEEFPRHRETWGQTNVTVLDEKLSFTTSIVRE</sequence>
<name>A0A090M3I6_OSTTA</name>
<dbReference type="RefSeq" id="XP_022838569.1">
    <property type="nucleotide sequence ID" value="XM_022984844.1"/>
</dbReference>
<accession>A0A090M3I6</accession>
<reference evidence="2 3" key="2">
    <citation type="journal article" date="2014" name="BMC Genomics">
        <title>An improved genome of the model marine alga Ostreococcus tauri unfolds by assessing Illumina de novo assemblies.</title>
        <authorList>
            <person name="Blanc-Mathieu R."/>
            <person name="Verhelst B."/>
            <person name="Derelle E."/>
            <person name="Rombauts S."/>
            <person name="Bouget F.Y."/>
            <person name="Carre I."/>
            <person name="Chateau A."/>
            <person name="Eyre-Walker A."/>
            <person name="Grimsley N."/>
            <person name="Moreau H."/>
            <person name="Piegu B."/>
            <person name="Rivals E."/>
            <person name="Schackwitz W."/>
            <person name="Van de Peer Y."/>
            <person name="Piganeau G."/>
        </authorList>
    </citation>
    <scope>NUCLEOTIDE SEQUENCE [LARGE SCALE GENOMIC DNA]</scope>
    <source>
        <strain evidence="3">OTTH 0595 / CCAP 157/2 / RCC745</strain>
    </source>
</reference>
<dbReference type="InterPro" id="IPR002130">
    <property type="entry name" value="Cyclophilin-type_PPIase_dom"/>
</dbReference>
<dbReference type="PANTHER" id="PTHR46873">
    <property type="entry name" value="EXPRESSED PROTEIN"/>
    <property type="match status" value="1"/>
</dbReference>
<keyword evidence="3" id="KW-1185">Reference proteome</keyword>
<evidence type="ECO:0000313" key="3">
    <source>
        <dbReference type="Proteomes" id="UP000009170"/>
    </source>
</evidence>
<evidence type="ECO:0000313" key="2">
    <source>
        <dbReference type="EMBL" id="CEF97242.1"/>
    </source>
</evidence>
<dbReference type="AlphaFoldDB" id="A0A090M3I6"/>
<dbReference type="InParanoid" id="A0A090M3I6"/>
<dbReference type="Proteomes" id="UP000009170">
    <property type="component" value="Unassembled WGS sequence"/>
</dbReference>
<dbReference type="SUPFAM" id="SSF50891">
    <property type="entry name" value="Cyclophilin-like"/>
    <property type="match status" value="1"/>
</dbReference>
<comment type="caution">
    <text evidence="2">The sequence shown here is derived from an EMBL/GenBank/DDBJ whole genome shotgun (WGS) entry which is preliminary data.</text>
</comment>
<proteinExistence type="predicted"/>
<dbReference type="GO" id="GO:0003755">
    <property type="term" value="F:peptidyl-prolyl cis-trans isomerase activity"/>
    <property type="evidence" value="ECO:0007669"/>
    <property type="project" value="InterPro"/>
</dbReference>